<reference evidence="1 2" key="2">
    <citation type="journal article" date="2017" name="Nature">
        <title>The Apostasia genome and the evolution of orchids.</title>
        <authorList>
            <person name="Zhang G.Q."/>
            <person name="Liu K.W."/>
            <person name="Li Z."/>
            <person name="Lohaus R."/>
            <person name="Hsiao Y.Y."/>
            <person name="Niu S.C."/>
            <person name="Wang J.Y."/>
            <person name="Lin Y.C."/>
            <person name="Xu Q."/>
            <person name="Chen L.J."/>
            <person name="Yoshida K."/>
            <person name="Fujiwara S."/>
            <person name="Wang Z.W."/>
            <person name="Zhang Y.Q."/>
            <person name="Mitsuda N."/>
            <person name="Wang M."/>
            <person name="Liu G.H."/>
            <person name="Pecoraro L."/>
            <person name="Huang H.X."/>
            <person name="Xiao X.J."/>
            <person name="Lin M."/>
            <person name="Wu X.Y."/>
            <person name="Wu W.L."/>
            <person name="Chen Y.Y."/>
            <person name="Chang S.B."/>
            <person name="Sakamoto S."/>
            <person name="Ohme-Takagi M."/>
            <person name="Yagi M."/>
            <person name="Zeng S.J."/>
            <person name="Shen C.Y."/>
            <person name="Yeh C.M."/>
            <person name="Luo Y.B."/>
            <person name="Tsai W.C."/>
            <person name="Van de Peer Y."/>
            <person name="Liu Z.J."/>
        </authorList>
    </citation>
    <scope>NUCLEOTIDE SEQUENCE [LARGE SCALE GENOMIC DNA]</scope>
    <source>
        <tissue evidence="1">The whole plant</tissue>
    </source>
</reference>
<accession>A0A2I0XDB8</accession>
<sequence>MLTEADSEYLDGGNQTQYQSQQSNNTLILLIKWRPNGLTVVCKEFCDDLIIAHKRYNQTCPPPP</sequence>
<reference evidence="1 2" key="1">
    <citation type="journal article" date="2016" name="Sci. Rep.">
        <title>The Dendrobium catenatum Lindl. genome sequence provides insights into polysaccharide synthase, floral development and adaptive evolution.</title>
        <authorList>
            <person name="Zhang G.Q."/>
            <person name="Xu Q."/>
            <person name="Bian C."/>
            <person name="Tsai W.C."/>
            <person name="Yeh C.M."/>
            <person name="Liu K.W."/>
            <person name="Yoshida K."/>
            <person name="Zhang L.S."/>
            <person name="Chang S.B."/>
            <person name="Chen F."/>
            <person name="Shi Y."/>
            <person name="Su Y.Y."/>
            <person name="Zhang Y.Q."/>
            <person name="Chen L.J."/>
            <person name="Yin Y."/>
            <person name="Lin M."/>
            <person name="Huang H."/>
            <person name="Deng H."/>
            <person name="Wang Z.W."/>
            <person name="Zhu S.L."/>
            <person name="Zhao X."/>
            <person name="Deng C."/>
            <person name="Niu S.C."/>
            <person name="Huang J."/>
            <person name="Wang M."/>
            <person name="Liu G.H."/>
            <person name="Yang H.J."/>
            <person name="Xiao X.J."/>
            <person name="Hsiao Y.Y."/>
            <person name="Wu W.L."/>
            <person name="Chen Y.Y."/>
            <person name="Mitsuda N."/>
            <person name="Ohme-Takagi M."/>
            <person name="Luo Y.B."/>
            <person name="Van de Peer Y."/>
            <person name="Liu Z.J."/>
        </authorList>
    </citation>
    <scope>NUCLEOTIDE SEQUENCE [LARGE SCALE GENOMIC DNA]</scope>
    <source>
        <tissue evidence="1">The whole plant</tissue>
    </source>
</reference>
<evidence type="ECO:0000313" key="2">
    <source>
        <dbReference type="Proteomes" id="UP000233837"/>
    </source>
</evidence>
<protein>
    <submittedName>
        <fullName evidence="1">Uncharacterized protein</fullName>
    </submittedName>
</protein>
<evidence type="ECO:0000313" key="1">
    <source>
        <dbReference type="EMBL" id="PKU85906.1"/>
    </source>
</evidence>
<dbReference type="Proteomes" id="UP000233837">
    <property type="component" value="Unassembled WGS sequence"/>
</dbReference>
<dbReference type="AlphaFoldDB" id="A0A2I0XDB8"/>
<proteinExistence type="predicted"/>
<dbReference type="EMBL" id="KZ501955">
    <property type="protein sequence ID" value="PKU85906.1"/>
    <property type="molecule type" value="Genomic_DNA"/>
</dbReference>
<gene>
    <name evidence="1" type="ORF">MA16_Dca011837</name>
</gene>
<name>A0A2I0XDB8_9ASPA</name>
<keyword evidence="2" id="KW-1185">Reference proteome</keyword>
<organism evidence="1 2">
    <name type="scientific">Dendrobium catenatum</name>
    <dbReference type="NCBI Taxonomy" id="906689"/>
    <lineage>
        <taxon>Eukaryota</taxon>
        <taxon>Viridiplantae</taxon>
        <taxon>Streptophyta</taxon>
        <taxon>Embryophyta</taxon>
        <taxon>Tracheophyta</taxon>
        <taxon>Spermatophyta</taxon>
        <taxon>Magnoliopsida</taxon>
        <taxon>Liliopsida</taxon>
        <taxon>Asparagales</taxon>
        <taxon>Orchidaceae</taxon>
        <taxon>Epidendroideae</taxon>
        <taxon>Malaxideae</taxon>
        <taxon>Dendrobiinae</taxon>
        <taxon>Dendrobium</taxon>
    </lineage>
</organism>